<dbReference type="Gene3D" id="3.30.70.270">
    <property type="match status" value="2"/>
</dbReference>
<evidence type="ECO:0000259" key="3">
    <source>
        <dbReference type="Pfam" id="PF17919"/>
    </source>
</evidence>
<accession>A0A8K0K8V3</accession>
<dbReference type="GO" id="GO:0003824">
    <property type="term" value="F:catalytic activity"/>
    <property type="evidence" value="ECO:0007669"/>
    <property type="project" value="UniProtKB-KW"/>
</dbReference>
<dbReference type="Pfam" id="PF00078">
    <property type="entry name" value="RVT_1"/>
    <property type="match status" value="1"/>
</dbReference>
<dbReference type="CDD" id="cd09274">
    <property type="entry name" value="RNase_HI_RT_Ty3"/>
    <property type="match status" value="1"/>
</dbReference>
<dbReference type="PANTHER" id="PTHR37984">
    <property type="entry name" value="PROTEIN CBG26694"/>
    <property type="match status" value="1"/>
</dbReference>
<feature type="domain" description="Reverse transcriptase" evidence="2">
    <location>
        <begin position="15"/>
        <end position="65"/>
    </location>
</feature>
<reference evidence="4" key="2">
    <citation type="submission" date="2017-10" db="EMBL/GenBank/DDBJ databases">
        <title>Ladona fulva Genome sequencing and assembly.</title>
        <authorList>
            <person name="Murali S."/>
            <person name="Richards S."/>
            <person name="Bandaranaike D."/>
            <person name="Bellair M."/>
            <person name="Blankenburg K."/>
            <person name="Chao H."/>
            <person name="Dinh H."/>
            <person name="Doddapaneni H."/>
            <person name="Dugan-Rocha S."/>
            <person name="Elkadiri S."/>
            <person name="Gnanaolivu R."/>
            <person name="Hernandez B."/>
            <person name="Skinner E."/>
            <person name="Javaid M."/>
            <person name="Lee S."/>
            <person name="Li M."/>
            <person name="Ming W."/>
            <person name="Munidasa M."/>
            <person name="Muniz J."/>
            <person name="Nguyen L."/>
            <person name="Hughes D."/>
            <person name="Osuji N."/>
            <person name="Pu L.-L."/>
            <person name="Puazo M."/>
            <person name="Qu C."/>
            <person name="Quiroz J."/>
            <person name="Raj R."/>
            <person name="Weissenberger G."/>
            <person name="Xin Y."/>
            <person name="Zou X."/>
            <person name="Han Y."/>
            <person name="Worley K."/>
            <person name="Muzny D."/>
            <person name="Gibbs R."/>
        </authorList>
    </citation>
    <scope>NUCLEOTIDE SEQUENCE</scope>
    <source>
        <strain evidence="4">Sampled in the wild</strain>
    </source>
</reference>
<feature type="domain" description="Reverse transcriptase/retrotransposon-derived protein RNase H-like" evidence="3">
    <location>
        <begin position="128"/>
        <end position="210"/>
    </location>
</feature>
<evidence type="ECO:0000259" key="2">
    <source>
        <dbReference type="Pfam" id="PF00078"/>
    </source>
</evidence>
<dbReference type="Proteomes" id="UP000792457">
    <property type="component" value="Unassembled WGS sequence"/>
</dbReference>
<dbReference type="Pfam" id="PF17919">
    <property type="entry name" value="RT_RNaseH_2"/>
    <property type="match status" value="1"/>
</dbReference>
<dbReference type="InterPro" id="IPR043128">
    <property type="entry name" value="Rev_trsase/Diguanyl_cyclase"/>
</dbReference>
<dbReference type="EMBL" id="KZ308458">
    <property type="protein sequence ID" value="KAG8230003.1"/>
    <property type="molecule type" value="Genomic_DNA"/>
</dbReference>
<evidence type="ECO:0000313" key="4">
    <source>
        <dbReference type="EMBL" id="KAG8230003.1"/>
    </source>
</evidence>
<comment type="caution">
    <text evidence="4">The sequence shown here is derived from an EMBL/GenBank/DDBJ whole genome shotgun (WGS) entry which is preliminary data.</text>
</comment>
<dbReference type="InterPro" id="IPR000477">
    <property type="entry name" value="RT_dom"/>
</dbReference>
<dbReference type="GO" id="GO:0071897">
    <property type="term" value="P:DNA biosynthetic process"/>
    <property type="evidence" value="ECO:0007669"/>
    <property type="project" value="UniProtKB-ARBA"/>
</dbReference>
<dbReference type="InterPro" id="IPR043502">
    <property type="entry name" value="DNA/RNA_pol_sf"/>
</dbReference>
<evidence type="ECO:0000313" key="5">
    <source>
        <dbReference type="Proteomes" id="UP000792457"/>
    </source>
</evidence>
<dbReference type="SUPFAM" id="SSF56672">
    <property type="entry name" value="DNA/RNA polymerases"/>
    <property type="match status" value="1"/>
</dbReference>
<evidence type="ECO:0000256" key="1">
    <source>
        <dbReference type="ARBA" id="ARBA00023268"/>
    </source>
</evidence>
<keyword evidence="5" id="KW-1185">Reference proteome</keyword>
<evidence type="ECO:0008006" key="6">
    <source>
        <dbReference type="Google" id="ProtNLM"/>
    </source>
</evidence>
<reference evidence="4" key="1">
    <citation type="submission" date="2013-04" db="EMBL/GenBank/DDBJ databases">
        <authorList>
            <person name="Qu J."/>
            <person name="Murali S.C."/>
            <person name="Bandaranaike D."/>
            <person name="Bellair M."/>
            <person name="Blankenburg K."/>
            <person name="Chao H."/>
            <person name="Dinh H."/>
            <person name="Doddapaneni H."/>
            <person name="Downs B."/>
            <person name="Dugan-Rocha S."/>
            <person name="Elkadiri S."/>
            <person name="Gnanaolivu R.D."/>
            <person name="Hernandez B."/>
            <person name="Javaid M."/>
            <person name="Jayaseelan J.C."/>
            <person name="Lee S."/>
            <person name="Li M."/>
            <person name="Ming W."/>
            <person name="Munidasa M."/>
            <person name="Muniz J."/>
            <person name="Nguyen L."/>
            <person name="Ongeri F."/>
            <person name="Osuji N."/>
            <person name="Pu L.-L."/>
            <person name="Puazo M."/>
            <person name="Qu C."/>
            <person name="Quiroz J."/>
            <person name="Raj R."/>
            <person name="Weissenberger G."/>
            <person name="Xin Y."/>
            <person name="Zou X."/>
            <person name="Han Y."/>
            <person name="Richards S."/>
            <person name="Worley K."/>
            <person name="Muzny D."/>
            <person name="Gibbs R."/>
        </authorList>
    </citation>
    <scope>NUCLEOTIDE SEQUENCE</scope>
    <source>
        <strain evidence="4">Sampled in the wild</strain>
    </source>
</reference>
<dbReference type="InterPro" id="IPR050951">
    <property type="entry name" value="Retrovirus_Pol_polyprotein"/>
</dbReference>
<name>A0A8K0K8V3_LADFU</name>
<dbReference type="OrthoDB" id="5985335at2759"/>
<dbReference type="FunFam" id="3.30.70.270:FF:000026">
    <property type="entry name" value="Transposon Ty3-G Gag-Pol polyprotein"/>
    <property type="match status" value="1"/>
</dbReference>
<dbReference type="AlphaFoldDB" id="A0A8K0K8V3"/>
<sequence length="302" mass="34702">MDDLLQGIDCTGTLLDDIIITGPTRQEHLQNLRQVLKRLKQAWLLLKLAKCRFMQKSVNYLGHRIDQQGIHQTEEKVEAIKKTPTPRNVKDLRAFLGSINFHEHFIPQLHACCADLYHLTSKRQKWEWTEVHEQAFQKTKDLLSSQATVVPYDETRPLVLACDASERGVGTVLFQTKAVGQDRPIAYASQTLTKGERHYAPIDRETLALRDLPKVANNRLQRWALYLNEYNHKVEYQPGKENQCADVLSWLPMPTTIKSSRERKFVNLVMQGKVEDLALSTKILQQGTAKDPVLSKIQPLWT</sequence>
<keyword evidence="1" id="KW-0511">Multifunctional enzyme</keyword>
<proteinExistence type="predicted"/>
<organism evidence="4 5">
    <name type="scientific">Ladona fulva</name>
    <name type="common">Scarce chaser dragonfly</name>
    <name type="synonym">Libellula fulva</name>
    <dbReference type="NCBI Taxonomy" id="123851"/>
    <lineage>
        <taxon>Eukaryota</taxon>
        <taxon>Metazoa</taxon>
        <taxon>Ecdysozoa</taxon>
        <taxon>Arthropoda</taxon>
        <taxon>Hexapoda</taxon>
        <taxon>Insecta</taxon>
        <taxon>Pterygota</taxon>
        <taxon>Palaeoptera</taxon>
        <taxon>Odonata</taxon>
        <taxon>Epiprocta</taxon>
        <taxon>Anisoptera</taxon>
        <taxon>Libelluloidea</taxon>
        <taxon>Libellulidae</taxon>
        <taxon>Ladona</taxon>
    </lineage>
</organism>
<dbReference type="InterPro" id="IPR041577">
    <property type="entry name" value="RT_RNaseH_2"/>
</dbReference>
<protein>
    <recommendedName>
        <fullName evidence="6">Reverse transcriptase domain-containing protein</fullName>
    </recommendedName>
</protein>
<gene>
    <name evidence="4" type="ORF">J437_LFUL008444</name>
</gene>
<dbReference type="PANTHER" id="PTHR37984:SF5">
    <property type="entry name" value="PROTEIN NYNRIN-LIKE"/>
    <property type="match status" value="1"/>
</dbReference>